<organism evidence="1 2">
    <name type="scientific">Diaminobutyricimonas aerilata</name>
    <dbReference type="NCBI Taxonomy" id="1162967"/>
    <lineage>
        <taxon>Bacteria</taxon>
        <taxon>Bacillati</taxon>
        <taxon>Actinomycetota</taxon>
        <taxon>Actinomycetes</taxon>
        <taxon>Micrococcales</taxon>
        <taxon>Microbacteriaceae</taxon>
        <taxon>Diaminobutyricimonas</taxon>
    </lineage>
</organism>
<dbReference type="InterPro" id="IPR027417">
    <property type="entry name" value="P-loop_NTPase"/>
</dbReference>
<name>A0A2M9CJ12_9MICO</name>
<dbReference type="Gene3D" id="3.40.50.300">
    <property type="entry name" value="P-loop containing nucleotide triphosphate hydrolases"/>
    <property type="match status" value="1"/>
</dbReference>
<proteinExistence type="predicted"/>
<comment type="caution">
    <text evidence="1">The sequence shown here is derived from an EMBL/GenBank/DDBJ whole genome shotgun (WGS) entry which is preliminary data.</text>
</comment>
<dbReference type="NCBIfam" id="NF005115">
    <property type="entry name" value="PRK06547.1"/>
    <property type="match status" value="1"/>
</dbReference>
<dbReference type="AlphaFoldDB" id="A0A2M9CJ12"/>
<dbReference type="SUPFAM" id="SSF52540">
    <property type="entry name" value="P-loop containing nucleoside triphosphate hydrolases"/>
    <property type="match status" value="1"/>
</dbReference>
<gene>
    <name evidence="1" type="ORF">CLV46_1433</name>
</gene>
<evidence type="ECO:0000313" key="1">
    <source>
        <dbReference type="EMBL" id="PJJ71879.1"/>
    </source>
</evidence>
<accession>A0A2M9CJ12</accession>
<sequence length="178" mass="19155">MAERGPVLLIDGRSGAGKSDLARLVTGRVPGAQLVRLDDVYPGWDGLAAGSAHVVAHVLDPVAPGWRAWDWAAEREGPWGPLDPARPLIVEGCGAASAAARQRAHLTVWVELDAGTRRRRALERDGDAYAPHWERWARQEDAFLAAEHPREGADLVVDGVDVAASVDLVVDRWLAPDG</sequence>
<keyword evidence="2" id="KW-1185">Reference proteome</keyword>
<dbReference type="EMBL" id="PGFF01000001">
    <property type="protein sequence ID" value="PJJ71879.1"/>
    <property type="molecule type" value="Genomic_DNA"/>
</dbReference>
<evidence type="ECO:0008006" key="3">
    <source>
        <dbReference type="Google" id="ProtNLM"/>
    </source>
</evidence>
<dbReference type="Proteomes" id="UP000228758">
    <property type="component" value="Unassembled WGS sequence"/>
</dbReference>
<dbReference type="RefSeq" id="WP_100364136.1">
    <property type="nucleotide sequence ID" value="NZ_PGFF01000001.1"/>
</dbReference>
<protein>
    <recommendedName>
        <fullName evidence="3">Uridine kinase</fullName>
    </recommendedName>
</protein>
<evidence type="ECO:0000313" key="2">
    <source>
        <dbReference type="Proteomes" id="UP000228758"/>
    </source>
</evidence>
<reference evidence="1 2" key="1">
    <citation type="submission" date="2017-11" db="EMBL/GenBank/DDBJ databases">
        <title>Genomic Encyclopedia of Archaeal and Bacterial Type Strains, Phase II (KMG-II): From Individual Species to Whole Genera.</title>
        <authorList>
            <person name="Goeker M."/>
        </authorList>
    </citation>
    <scope>NUCLEOTIDE SEQUENCE [LARGE SCALE GENOMIC DNA]</scope>
    <source>
        <strain evidence="1 2">DSM 27393</strain>
    </source>
</reference>
<dbReference type="OrthoDB" id="3237545at2"/>